<accession>A0AB34I2J7</accession>
<gene>
    <name evidence="2" type="ORF">J1605_017544</name>
</gene>
<evidence type="ECO:0000313" key="3">
    <source>
        <dbReference type="Proteomes" id="UP001159641"/>
    </source>
</evidence>
<dbReference type="Proteomes" id="UP001159641">
    <property type="component" value="Unassembled WGS sequence"/>
</dbReference>
<evidence type="ECO:0000313" key="2">
    <source>
        <dbReference type="EMBL" id="KAJ8797316.1"/>
    </source>
</evidence>
<organism evidence="2 3">
    <name type="scientific">Eschrichtius robustus</name>
    <name type="common">California gray whale</name>
    <name type="synonym">Eschrichtius gibbosus</name>
    <dbReference type="NCBI Taxonomy" id="9764"/>
    <lineage>
        <taxon>Eukaryota</taxon>
        <taxon>Metazoa</taxon>
        <taxon>Chordata</taxon>
        <taxon>Craniata</taxon>
        <taxon>Vertebrata</taxon>
        <taxon>Euteleostomi</taxon>
        <taxon>Mammalia</taxon>
        <taxon>Eutheria</taxon>
        <taxon>Laurasiatheria</taxon>
        <taxon>Artiodactyla</taxon>
        <taxon>Whippomorpha</taxon>
        <taxon>Cetacea</taxon>
        <taxon>Mysticeti</taxon>
        <taxon>Eschrichtiidae</taxon>
        <taxon>Eschrichtius</taxon>
    </lineage>
</organism>
<dbReference type="AlphaFoldDB" id="A0AB34I2J7"/>
<reference evidence="2 3" key="1">
    <citation type="submission" date="2022-11" db="EMBL/GenBank/DDBJ databases">
        <title>Whole genome sequence of Eschrichtius robustus ER-17-0199.</title>
        <authorList>
            <person name="Bruniche-Olsen A."/>
            <person name="Black A.N."/>
            <person name="Fields C.J."/>
            <person name="Walden K."/>
            <person name="Dewoody J.A."/>
        </authorList>
    </citation>
    <scope>NUCLEOTIDE SEQUENCE [LARGE SCALE GENOMIC DNA]</scope>
    <source>
        <strain evidence="2">ER-17-0199</strain>
        <tissue evidence="2">Blubber</tissue>
    </source>
</reference>
<proteinExistence type="predicted"/>
<protein>
    <submittedName>
        <fullName evidence="2">Uncharacterized protein</fullName>
    </submittedName>
</protein>
<name>A0AB34I2J7_ESCRO</name>
<feature type="region of interest" description="Disordered" evidence="1">
    <location>
        <begin position="35"/>
        <end position="61"/>
    </location>
</feature>
<evidence type="ECO:0000256" key="1">
    <source>
        <dbReference type="SAM" id="MobiDB-lite"/>
    </source>
</evidence>
<comment type="caution">
    <text evidence="2">The sequence shown here is derived from an EMBL/GenBank/DDBJ whole genome shotgun (WGS) entry which is preliminary data.</text>
</comment>
<sequence length="129" mass="14336">MPFRRRVRKIFLTSSPEALGRWRGSTRLPFLRNKLSGRHPRRRSCPRIQASGCRGGNAPNPQLPRGFESFVALPSGGLPAAAPPGGASEISQRRHFPPPAFGLPGVRRDEAFSSERWLVDTGDLEFRSF</sequence>
<dbReference type="EMBL" id="JAIQCJ010000254">
    <property type="protein sequence ID" value="KAJ8797316.1"/>
    <property type="molecule type" value="Genomic_DNA"/>
</dbReference>
<feature type="compositionally biased region" description="Basic residues" evidence="1">
    <location>
        <begin position="35"/>
        <end position="45"/>
    </location>
</feature>
<keyword evidence="3" id="KW-1185">Reference proteome</keyword>